<feature type="compositionally biased region" description="Basic and acidic residues" evidence="1">
    <location>
        <begin position="115"/>
        <end position="130"/>
    </location>
</feature>
<evidence type="ECO:0000313" key="3">
    <source>
        <dbReference type="Proteomes" id="UP000655225"/>
    </source>
</evidence>
<organism evidence="2 3">
    <name type="scientific">Tetracentron sinense</name>
    <name type="common">Spur-leaf</name>
    <dbReference type="NCBI Taxonomy" id="13715"/>
    <lineage>
        <taxon>Eukaryota</taxon>
        <taxon>Viridiplantae</taxon>
        <taxon>Streptophyta</taxon>
        <taxon>Embryophyta</taxon>
        <taxon>Tracheophyta</taxon>
        <taxon>Spermatophyta</taxon>
        <taxon>Magnoliopsida</taxon>
        <taxon>Trochodendrales</taxon>
        <taxon>Trochodendraceae</taxon>
        <taxon>Tetracentron</taxon>
    </lineage>
</organism>
<reference evidence="2 3" key="1">
    <citation type="submission" date="2020-04" db="EMBL/GenBank/DDBJ databases">
        <title>Plant Genome Project.</title>
        <authorList>
            <person name="Zhang R.-G."/>
        </authorList>
    </citation>
    <scope>NUCLEOTIDE SEQUENCE [LARGE SCALE GENOMIC DNA]</scope>
    <source>
        <strain evidence="2">YNK0</strain>
        <tissue evidence="2">Leaf</tissue>
    </source>
</reference>
<comment type="caution">
    <text evidence="2">The sequence shown here is derived from an EMBL/GenBank/DDBJ whole genome shotgun (WGS) entry which is preliminary data.</text>
</comment>
<gene>
    <name evidence="2" type="ORF">HHK36_023808</name>
</gene>
<dbReference type="InterPro" id="IPR039280">
    <property type="entry name" value="VUP"/>
</dbReference>
<protein>
    <submittedName>
        <fullName evidence="2">Uncharacterized protein</fullName>
    </submittedName>
</protein>
<dbReference type="OrthoDB" id="779856at2759"/>
<dbReference type="OMA" id="QMDINYQ"/>
<evidence type="ECO:0000256" key="1">
    <source>
        <dbReference type="SAM" id="MobiDB-lite"/>
    </source>
</evidence>
<dbReference type="GO" id="GO:0010089">
    <property type="term" value="P:xylem development"/>
    <property type="evidence" value="ECO:0007669"/>
    <property type="project" value="InterPro"/>
</dbReference>
<feature type="region of interest" description="Disordered" evidence="1">
    <location>
        <begin position="97"/>
        <end position="145"/>
    </location>
</feature>
<dbReference type="EMBL" id="JABCRI010000017">
    <property type="protein sequence ID" value="KAF8391503.1"/>
    <property type="molecule type" value="Genomic_DNA"/>
</dbReference>
<feature type="region of interest" description="Disordered" evidence="1">
    <location>
        <begin position="1"/>
        <end position="25"/>
    </location>
</feature>
<sequence>MENYLNSTSKDHSSKGTTGSPKESGWTDYFEDFLSNNKEYSSCSSGFGSSLVSDAASCAAWKFSDKDHVAGHSSVVGSEKSCKKLSFKKSRTRRVLDDDALEDTASSPINSPKVSDFKQLDINPRKKDDNIDTSQGKGNISGHYSELQTDEINEMGFIGRDNDCTEVTELNKRGLCLVPLSMVVNYFG</sequence>
<accession>A0A835D5J5</accession>
<dbReference type="AlphaFoldDB" id="A0A835D5J5"/>
<name>A0A835D5J5_TETSI</name>
<feature type="compositionally biased region" description="Polar residues" evidence="1">
    <location>
        <begin position="104"/>
        <end position="113"/>
    </location>
</feature>
<dbReference type="PANTHER" id="PTHR33974">
    <property type="entry name" value="VASCULAR-RELATED UNKNOWN PROTEIN 1-RELATED"/>
    <property type="match status" value="1"/>
</dbReference>
<dbReference type="PANTHER" id="PTHR33974:SF2">
    <property type="entry name" value="VASCULAR-RELATED UNKNOWN PROTEIN 1"/>
    <property type="match status" value="1"/>
</dbReference>
<proteinExistence type="predicted"/>
<evidence type="ECO:0000313" key="2">
    <source>
        <dbReference type="EMBL" id="KAF8391503.1"/>
    </source>
</evidence>
<dbReference type="Proteomes" id="UP000655225">
    <property type="component" value="Unassembled WGS sequence"/>
</dbReference>
<keyword evidence="3" id="KW-1185">Reference proteome</keyword>